<evidence type="ECO:0000313" key="3">
    <source>
        <dbReference type="Proteomes" id="UP000321490"/>
    </source>
</evidence>
<dbReference type="RefSeq" id="WP_153362598.1">
    <property type="nucleotide sequence ID" value="NZ_JABGDC010000304.1"/>
</dbReference>
<name>A0A562ITU0_9ACTN</name>
<feature type="compositionally biased region" description="Basic and acidic residues" evidence="1">
    <location>
        <begin position="50"/>
        <end position="63"/>
    </location>
</feature>
<evidence type="ECO:0000313" key="2">
    <source>
        <dbReference type="EMBL" id="TWH74427.1"/>
    </source>
</evidence>
<dbReference type="EMBL" id="VLKF01000001">
    <property type="protein sequence ID" value="TWH74427.1"/>
    <property type="molecule type" value="Genomic_DNA"/>
</dbReference>
<dbReference type="AlphaFoldDB" id="A0A562ITU0"/>
<protein>
    <submittedName>
        <fullName evidence="2">Uncharacterized protein</fullName>
    </submittedName>
</protein>
<sequence length="80" mass="8234">MHPLVAAALQQRPEPSGPRHAAGSGGLGWPGDPADGTGLGWPGDLDVDGGTDRAEVPAEEHATPRRTGWRRLFGGSRTAA</sequence>
<reference evidence="2 3" key="1">
    <citation type="submission" date="2019-07" db="EMBL/GenBank/DDBJ databases">
        <title>R&amp;d 2014.</title>
        <authorList>
            <person name="Klenk H.-P."/>
        </authorList>
    </citation>
    <scope>NUCLEOTIDE SEQUENCE [LARGE SCALE GENOMIC DNA]</scope>
    <source>
        <strain evidence="2 3">DSM 45764</strain>
    </source>
</reference>
<evidence type="ECO:0000256" key="1">
    <source>
        <dbReference type="SAM" id="MobiDB-lite"/>
    </source>
</evidence>
<feature type="region of interest" description="Disordered" evidence="1">
    <location>
        <begin position="1"/>
        <end position="80"/>
    </location>
</feature>
<keyword evidence="3" id="KW-1185">Reference proteome</keyword>
<proteinExistence type="predicted"/>
<comment type="caution">
    <text evidence="2">The sequence shown here is derived from an EMBL/GenBank/DDBJ whole genome shotgun (WGS) entry which is preliminary data.</text>
</comment>
<organism evidence="2 3">
    <name type="scientific">Modestobacter roseus</name>
    <dbReference type="NCBI Taxonomy" id="1181884"/>
    <lineage>
        <taxon>Bacteria</taxon>
        <taxon>Bacillati</taxon>
        <taxon>Actinomycetota</taxon>
        <taxon>Actinomycetes</taxon>
        <taxon>Geodermatophilales</taxon>
        <taxon>Geodermatophilaceae</taxon>
        <taxon>Modestobacter</taxon>
    </lineage>
</organism>
<dbReference type="Proteomes" id="UP000321490">
    <property type="component" value="Unassembled WGS sequence"/>
</dbReference>
<dbReference type="OrthoDB" id="5192116at2"/>
<accession>A0A562ITU0</accession>
<gene>
    <name evidence="2" type="ORF">JD78_02966</name>
</gene>